<dbReference type="GO" id="GO:0015031">
    <property type="term" value="P:protein transport"/>
    <property type="evidence" value="ECO:0007669"/>
    <property type="project" value="UniProtKB-KW"/>
</dbReference>
<dbReference type="Proteomes" id="UP000301737">
    <property type="component" value="Unassembled WGS sequence"/>
</dbReference>
<dbReference type="OrthoDB" id="1584384at2759"/>
<dbReference type="GO" id="GO:0044804">
    <property type="term" value="P:nucleophagy"/>
    <property type="evidence" value="ECO:0007669"/>
    <property type="project" value="TreeGrafter"/>
</dbReference>
<keyword evidence="6" id="KW-0833">Ubl conjugation pathway</keyword>
<keyword evidence="5" id="KW-0963">Cytoplasm</keyword>
<dbReference type="AlphaFoldDB" id="A0A4C2E4P2"/>
<evidence type="ECO:0000256" key="3">
    <source>
        <dbReference type="ARBA" id="ARBA00018067"/>
    </source>
</evidence>
<dbReference type="GO" id="GO:0019776">
    <property type="term" value="F:Atg8-family ligase activity"/>
    <property type="evidence" value="ECO:0007669"/>
    <property type="project" value="TreeGrafter"/>
</dbReference>
<evidence type="ECO:0000256" key="1">
    <source>
        <dbReference type="ARBA" id="ARBA00004496"/>
    </source>
</evidence>
<keyword evidence="4" id="KW-0813">Transport</keyword>
<evidence type="ECO:0000256" key="9">
    <source>
        <dbReference type="ARBA" id="ARBA00025674"/>
    </source>
</evidence>
<keyword evidence="7" id="KW-0653">Protein transport</keyword>
<sequence>MIRSTLSSWREYLTPVSHKSTFLTTGNITPDEFRKAGDYLCHMFPTWKWNEPSKDISYRDFLPQDKQFLVSRKVPCSERAQALVSISQNEPEVDEDGWLVEGQSIVKSTKQQSKSENTIEVDDIDEMMKDMEIQGNDDIVDIPVNQGERYYDLYITYSTSYRVPKMYIVGFSNAGVPLTPQEMFEDIAPDYRTKTATIEKLPFYKNSVLSVSIHPCKHANVMKTLLDKVRTVRQRHREEENREKDDQDDWEDVQQDLDDALRVDQYLVVFLKFITGVTPSIEHDYTMEGW</sequence>
<dbReference type="GO" id="GO:0061723">
    <property type="term" value="P:glycophagy"/>
    <property type="evidence" value="ECO:0007669"/>
    <property type="project" value="TreeGrafter"/>
</dbReference>
<accession>A0A4C2E4P2</accession>
<keyword evidence="8" id="KW-0072">Autophagy</keyword>
<name>A0A4C2E4P2_9SACH</name>
<evidence type="ECO:0000313" key="12">
    <source>
        <dbReference type="EMBL" id="GCE98951.1"/>
    </source>
</evidence>
<evidence type="ECO:0000256" key="6">
    <source>
        <dbReference type="ARBA" id="ARBA00022786"/>
    </source>
</evidence>
<evidence type="ECO:0000313" key="13">
    <source>
        <dbReference type="Proteomes" id="UP000301737"/>
    </source>
</evidence>
<dbReference type="Gene3D" id="3.30.1460.50">
    <property type="match status" value="1"/>
</dbReference>
<dbReference type="Pfam" id="PF03987">
    <property type="entry name" value="Autophagy_act_C"/>
    <property type="match status" value="1"/>
</dbReference>
<reference evidence="12 13" key="1">
    <citation type="submission" date="2019-01" db="EMBL/GenBank/DDBJ databases">
        <title>Draft Genome Sequencing of Zygosaccharomyces mellis Ca-7.</title>
        <authorList>
            <person name="Shiwa Y."/>
            <person name="Kanesaki Y."/>
            <person name="Ishige T."/>
            <person name="Mura K."/>
            <person name="Hori T."/>
            <person name="Tamura T."/>
        </authorList>
    </citation>
    <scope>NUCLEOTIDE SEQUENCE [LARGE SCALE GENOMIC DNA]</scope>
    <source>
        <strain evidence="12 13">Ca-7</strain>
    </source>
</reference>
<evidence type="ECO:0000256" key="4">
    <source>
        <dbReference type="ARBA" id="ARBA00022448"/>
    </source>
</evidence>
<evidence type="ECO:0000256" key="7">
    <source>
        <dbReference type="ARBA" id="ARBA00022927"/>
    </source>
</evidence>
<evidence type="ECO:0000256" key="11">
    <source>
        <dbReference type="ARBA" id="ARBA00033139"/>
    </source>
</evidence>
<dbReference type="InterPro" id="IPR007135">
    <property type="entry name" value="Atg3/Atg10"/>
</dbReference>
<dbReference type="PANTHER" id="PTHR12866:SF2">
    <property type="entry name" value="UBIQUITIN-LIKE-CONJUGATING ENZYME ATG3"/>
    <property type="match status" value="1"/>
</dbReference>
<dbReference type="GO" id="GO:0000407">
    <property type="term" value="C:phagophore assembly site"/>
    <property type="evidence" value="ECO:0007669"/>
    <property type="project" value="TreeGrafter"/>
</dbReference>
<organism evidence="12 13">
    <name type="scientific">Zygosaccharomyces mellis</name>
    <dbReference type="NCBI Taxonomy" id="42258"/>
    <lineage>
        <taxon>Eukaryota</taxon>
        <taxon>Fungi</taxon>
        <taxon>Dikarya</taxon>
        <taxon>Ascomycota</taxon>
        <taxon>Saccharomycotina</taxon>
        <taxon>Saccharomycetes</taxon>
        <taxon>Saccharomycetales</taxon>
        <taxon>Saccharomycetaceae</taxon>
        <taxon>Zygosaccharomyces</taxon>
    </lineage>
</organism>
<evidence type="ECO:0000256" key="2">
    <source>
        <dbReference type="ARBA" id="ARBA00007683"/>
    </source>
</evidence>
<evidence type="ECO:0000256" key="8">
    <source>
        <dbReference type="ARBA" id="ARBA00023006"/>
    </source>
</evidence>
<keyword evidence="13" id="KW-1185">Reference proteome</keyword>
<dbReference type="GO" id="GO:0000422">
    <property type="term" value="P:autophagy of mitochondrion"/>
    <property type="evidence" value="ECO:0007669"/>
    <property type="project" value="TreeGrafter"/>
</dbReference>
<dbReference type="EMBL" id="BIMX01000007">
    <property type="protein sequence ID" value="GCE98951.1"/>
    <property type="molecule type" value="Genomic_DNA"/>
</dbReference>
<evidence type="ECO:0000256" key="5">
    <source>
        <dbReference type="ARBA" id="ARBA00022490"/>
    </source>
</evidence>
<dbReference type="GO" id="GO:0005829">
    <property type="term" value="C:cytosol"/>
    <property type="evidence" value="ECO:0007669"/>
    <property type="project" value="TreeGrafter"/>
</dbReference>
<gene>
    <name evidence="12" type="primary">ATG3</name>
    <name evidence="12" type="ORF">ZYGM_003315</name>
</gene>
<comment type="caution">
    <text evidence="12">The sequence shown here is derived from an EMBL/GenBank/DDBJ whole genome shotgun (WGS) entry which is preliminary data.</text>
</comment>
<dbReference type="GO" id="GO:0000045">
    <property type="term" value="P:autophagosome assembly"/>
    <property type="evidence" value="ECO:0007669"/>
    <property type="project" value="TreeGrafter"/>
</dbReference>
<evidence type="ECO:0000256" key="10">
    <source>
        <dbReference type="ARBA" id="ARBA00032144"/>
    </source>
</evidence>
<protein>
    <recommendedName>
        <fullName evidence="3">Autophagy-related protein 3</fullName>
    </recommendedName>
    <alternativeName>
        <fullName evidence="10 11">Autophagy-related E2-like conjugation enzyme ATG3</fullName>
    </alternativeName>
</protein>
<comment type="function">
    <text evidence="9">E2 conjugating enzyme required for the cytoplasm to vacuole transport (Cvt) and autophagy. Required for selective autophagic degradation of the nucleus (nucleophagy) as well as for mitophagy which contributes to regulate mitochondrial quantity and quality by eliminating the mitochondria to a basal level to fulfill cellular energy requirements and preventing excess ROS production. Responsible for the E2-like covalent binding of phosphatidylethanolamine to the C-terminal Gly of ATG8. The ATG12-ATG5 conjugate plays a role of an E3 and promotes the transfer of ATG8 from ATG3 to phosphatidylethanolamine (PE). This step is required for the membrane association of ATG8. The formation of the ATG8-phosphatidylethanolamine conjugate is essential for autophagy and for the cytoplasm to vacuole transport (Cvt). The ATG8-PE conjugate mediates tethering between adjacent membranes and stimulates membrane hemifusion, leading to expansion of the autophagosomal membrane during autophagy.</text>
</comment>
<proteinExistence type="inferred from homology"/>
<dbReference type="PANTHER" id="PTHR12866">
    <property type="entry name" value="UBIQUITIN-LIKE-CONJUGATING ENZYME ATG3"/>
    <property type="match status" value="1"/>
</dbReference>
<comment type="similarity">
    <text evidence="2">Belongs to the ATG3 family.</text>
</comment>
<comment type="subcellular location">
    <subcellularLocation>
        <location evidence="1">Cytoplasm</location>
    </subcellularLocation>
</comment>